<reference evidence="1" key="1">
    <citation type="submission" date="2021-10" db="EMBL/GenBank/DDBJ databases">
        <title>Streptomonospora sp. nov., isolated from mangrove soil.</title>
        <authorList>
            <person name="Chen X."/>
            <person name="Ge X."/>
            <person name="Liu W."/>
        </authorList>
    </citation>
    <scope>NUCLEOTIDE SEQUENCE</scope>
    <source>
        <strain evidence="1">S1-112</strain>
    </source>
</reference>
<protein>
    <submittedName>
        <fullName evidence="1">SRPBCC family protein</fullName>
    </submittedName>
</protein>
<dbReference type="Pfam" id="PF10604">
    <property type="entry name" value="Polyketide_cyc2"/>
    <property type="match status" value="1"/>
</dbReference>
<dbReference type="EMBL" id="JAJAQC010000019">
    <property type="protein sequence ID" value="MDA0565275.1"/>
    <property type="molecule type" value="Genomic_DNA"/>
</dbReference>
<dbReference type="Proteomes" id="UP001140076">
    <property type="component" value="Unassembled WGS sequence"/>
</dbReference>
<accession>A0A9X3SFV3</accession>
<dbReference type="RefSeq" id="WP_270072556.1">
    <property type="nucleotide sequence ID" value="NZ_JAJAQC010000019.1"/>
</dbReference>
<dbReference type="CDD" id="cd07812">
    <property type="entry name" value="SRPBCC"/>
    <property type="match status" value="1"/>
</dbReference>
<dbReference type="InterPro" id="IPR023393">
    <property type="entry name" value="START-like_dom_sf"/>
</dbReference>
<name>A0A9X3SFV3_9ACTN</name>
<dbReference type="SUPFAM" id="SSF55961">
    <property type="entry name" value="Bet v1-like"/>
    <property type="match status" value="1"/>
</dbReference>
<organism evidence="1 2">
    <name type="scientific">Streptomonospora mangrovi</name>
    <dbReference type="NCBI Taxonomy" id="2883123"/>
    <lineage>
        <taxon>Bacteria</taxon>
        <taxon>Bacillati</taxon>
        <taxon>Actinomycetota</taxon>
        <taxon>Actinomycetes</taxon>
        <taxon>Streptosporangiales</taxon>
        <taxon>Nocardiopsidaceae</taxon>
        <taxon>Streptomonospora</taxon>
    </lineage>
</organism>
<gene>
    <name evidence="1" type="ORF">LG943_13260</name>
</gene>
<dbReference type="Gene3D" id="3.30.530.20">
    <property type="match status" value="1"/>
</dbReference>
<evidence type="ECO:0000313" key="1">
    <source>
        <dbReference type="EMBL" id="MDA0565275.1"/>
    </source>
</evidence>
<comment type="caution">
    <text evidence="1">The sequence shown here is derived from an EMBL/GenBank/DDBJ whole genome shotgun (WGS) entry which is preliminary data.</text>
</comment>
<proteinExistence type="predicted"/>
<keyword evidence="2" id="KW-1185">Reference proteome</keyword>
<dbReference type="AlphaFoldDB" id="A0A9X3SFV3"/>
<evidence type="ECO:0000313" key="2">
    <source>
        <dbReference type="Proteomes" id="UP001140076"/>
    </source>
</evidence>
<dbReference type="InterPro" id="IPR019587">
    <property type="entry name" value="Polyketide_cyclase/dehydratase"/>
</dbReference>
<sequence length="176" mass="19343">MRYAEGPSTERETAVAAPPERVWSLVTDIALPCAHSPELQRVEWLPPATEPVEGARFAGFNRHPRIGEWRTVSQVVEVKPESAFAWAVLDVDGRFGPPMRDAAAPMALWRFALEPRDGGTLVRQSVRLGPGPSGLSVVIDRMPEREEMLVAHRIEELATGMEAVLEGLRVRAETGG</sequence>